<accession>A0ABS3BTI1</accession>
<evidence type="ECO:0000313" key="2">
    <source>
        <dbReference type="Proteomes" id="UP000664698"/>
    </source>
</evidence>
<protein>
    <submittedName>
        <fullName evidence="1">Uncharacterized protein</fullName>
    </submittedName>
</protein>
<dbReference type="RefSeq" id="WP_206570632.1">
    <property type="nucleotide sequence ID" value="NZ_JAFKCW010000004.1"/>
</dbReference>
<gene>
    <name evidence="1" type="ORF">J0A67_17205</name>
</gene>
<dbReference type="Proteomes" id="UP000664698">
    <property type="component" value="Unassembled WGS sequence"/>
</dbReference>
<sequence length="53" mass="5754">MPIVIPRSTLDNYKSGLQSSLPAISTIGEISQVGQLDNSSAHFKLFIFVFPTS</sequence>
<keyword evidence="2" id="KW-1185">Reference proteome</keyword>
<dbReference type="EMBL" id="JAFKCW010000004">
    <property type="protein sequence ID" value="MBN7802617.1"/>
    <property type="molecule type" value="Genomic_DNA"/>
</dbReference>
<name>A0ABS3BTI1_9BACT</name>
<evidence type="ECO:0000313" key="1">
    <source>
        <dbReference type="EMBL" id="MBN7802617.1"/>
    </source>
</evidence>
<organism evidence="1 2">
    <name type="scientific">Algoriphagus aestuariicola</name>
    <dbReference type="NCBI Taxonomy" id="1852016"/>
    <lineage>
        <taxon>Bacteria</taxon>
        <taxon>Pseudomonadati</taxon>
        <taxon>Bacteroidota</taxon>
        <taxon>Cytophagia</taxon>
        <taxon>Cytophagales</taxon>
        <taxon>Cyclobacteriaceae</taxon>
        <taxon>Algoriphagus</taxon>
    </lineage>
</organism>
<reference evidence="1 2" key="1">
    <citation type="submission" date="2021-03" db="EMBL/GenBank/DDBJ databases">
        <title>novel species isolated from a fishpond in China.</title>
        <authorList>
            <person name="Lu H."/>
            <person name="Cai Z."/>
        </authorList>
    </citation>
    <scope>NUCLEOTIDE SEQUENCE [LARGE SCALE GENOMIC DNA]</scope>
    <source>
        <strain evidence="1 2">JCM 31546</strain>
    </source>
</reference>
<comment type="caution">
    <text evidence="1">The sequence shown here is derived from an EMBL/GenBank/DDBJ whole genome shotgun (WGS) entry which is preliminary data.</text>
</comment>
<proteinExistence type="predicted"/>